<feature type="transmembrane region" description="Helical" evidence="1">
    <location>
        <begin position="229"/>
        <end position="252"/>
    </location>
</feature>
<feature type="transmembrane region" description="Helical" evidence="1">
    <location>
        <begin position="20"/>
        <end position="42"/>
    </location>
</feature>
<name>A0A0R1FQQ2_9LACO</name>
<evidence type="ECO:0000313" key="3">
    <source>
        <dbReference type="Proteomes" id="UP000051794"/>
    </source>
</evidence>
<comment type="caution">
    <text evidence="2">The sequence shown here is derived from an EMBL/GenBank/DDBJ whole genome shotgun (WGS) entry which is preliminary data.</text>
</comment>
<evidence type="ECO:0000313" key="2">
    <source>
        <dbReference type="EMBL" id="KRK24294.1"/>
    </source>
</evidence>
<feature type="transmembrane region" description="Helical" evidence="1">
    <location>
        <begin position="62"/>
        <end position="79"/>
    </location>
</feature>
<dbReference type="AlphaFoldDB" id="A0A0R1FQQ2"/>
<evidence type="ECO:0000256" key="1">
    <source>
        <dbReference type="SAM" id="Phobius"/>
    </source>
</evidence>
<dbReference type="PANTHER" id="PTHR37305">
    <property type="entry name" value="INTEGRAL MEMBRANE PROTEIN-RELATED"/>
    <property type="match status" value="1"/>
</dbReference>
<feature type="transmembrane region" description="Helical" evidence="1">
    <location>
        <begin position="179"/>
        <end position="197"/>
    </location>
</feature>
<dbReference type="PANTHER" id="PTHR37305:SF1">
    <property type="entry name" value="MEMBRANE PROTEIN"/>
    <property type="match status" value="1"/>
</dbReference>
<keyword evidence="1" id="KW-0812">Transmembrane</keyword>
<accession>A0A0R1FQQ2</accession>
<proteinExistence type="predicted"/>
<organism evidence="2 3">
    <name type="scientific">Apilactobacillus kunkeei DSM 12361 = ATCC 700308</name>
    <dbReference type="NCBI Taxonomy" id="1423768"/>
    <lineage>
        <taxon>Bacteria</taxon>
        <taxon>Bacillati</taxon>
        <taxon>Bacillota</taxon>
        <taxon>Bacilli</taxon>
        <taxon>Lactobacillales</taxon>
        <taxon>Lactobacillaceae</taxon>
        <taxon>Apilactobacillus</taxon>
    </lineage>
</organism>
<feature type="transmembrane region" description="Helical" evidence="1">
    <location>
        <begin position="100"/>
        <end position="130"/>
    </location>
</feature>
<dbReference type="PATRIC" id="fig|1423768.4.peg.1114"/>
<gene>
    <name evidence="2" type="ORF">FD43_GL001106</name>
</gene>
<evidence type="ECO:0008006" key="4">
    <source>
        <dbReference type="Google" id="ProtNLM"/>
    </source>
</evidence>
<dbReference type="EMBL" id="AZCK01000003">
    <property type="protein sequence ID" value="KRK24294.1"/>
    <property type="molecule type" value="Genomic_DNA"/>
</dbReference>
<sequence length="256" mass="29817">MRSRRVKMLYLIKQEMFKNYHKKSTFISMIIQVLFMLSMAILSLKYSNVFKGKSLFIENYNATLWIVFVLIFMASNIFLNEYKYGTIKLLISKEFSRTQIYFSKVIFVFIQSVVLYLLAIIMTFIINFVFTRVAITSADMKSLFTNIVCEFFSTWLIVSLCFLLASIFRSSGLSITISIILYFSASIASNLMFMVIASNKLLRFNPINMLNITNQSGDSSYSHLTLLPMYAYFIGIPIYVFIFMLIGNYIFVQRNK</sequence>
<protein>
    <recommendedName>
        <fullName evidence="4">ABC transporter permease</fullName>
    </recommendedName>
</protein>
<keyword evidence="1" id="KW-1133">Transmembrane helix</keyword>
<reference evidence="2 3" key="1">
    <citation type="journal article" date="2015" name="Genome Announc.">
        <title>Expanding the biotechnology potential of lactobacilli through comparative genomics of 213 strains and associated genera.</title>
        <authorList>
            <person name="Sun Z."/>
            <person name="Harris H.M."/>
            <person name="McCann A."/>
            <person name="Guo C."/>
            <person name="Argimon S."/>
            <person name="Zhang W."/>
            <person name="Yang X."/>
            <person name="Jeffery I.B."/>
            <person name="Cooney J.C."/>
            <person name="Kagawa T.F."/>
            <person name="Liu W."/>
            <person name="Song Y."/>
            <person name="Salvetti E."/>
            <person name="Wrobel A."/>
            <person name="Rasinkangas P."/>
            <person name="Parkhill J."/>
            <person name="Rea M.C."/>
            <person name="O'Sullivan O."/>
            <person name="Ritari J."/>
            <person name="Douillard F.P."/>
            <person name="Paul Ross R."/>
            <person name="Yang R."/>
            <person name="Briner A.E."/>
            <person name="Felis G.E."/>
            <person name="de Vos W.M."/>
            <person name="Barrangou R."/>
            <person name="Klaenhammer T.R."/>
            <person name="Caufield P.W."/>
            <person name="Cui Y."/>
            <person name="Zhang H."/>
            <person name="O'Toole P.W."/>
        </authorList>
    </citation>
    <scope>NUCLEOTIDE SEQUENCE [LARGE SCALE GENOMIC DNA]</scope>
    <source>
        <strain evidence="2 3">DSM 12361</strain>
    </source>
</reference>
<dbReference type="Proteomes" id="UP000051794">
    <property type="component" value="Unassembled WGS sequence"/>
</dbReference>
<dbReference type="Pfam" id="PF12730">
    <property type="entry name" value="ABC2_membrane_4"/>
    <property type="match status" value="1"/>
</dbReference>
<feature type="transmembrane region" description="Helical" evidence="1">
    <location>
        <begin position="142"/>
        <end position="167"/>
    </location>
</feature>
<keyword evidence="1" id="KW-0472">Membrane</keyword>